<dbReference type="Proteomes" id="UP001143856">
    <property type="component" value="Unassembled WGS sequence"/>
</dbReference>
<evidence type="ECO:0000313" key="1">
    <source>
        <dbReference type="EMBL" id="KAJ2975084.1"/>
    </source>
</evidence>
<evidence type="ECO:0000313" key="2">
    <source>
        <dbReference type="Proteomes" id="UP001143856"/>
    </source>
</evidence>
<accession>A0ACC1N9G1</accession>
<dbReference type="EMBL" id="JAPDGR010002591">
    <property type="protein sequence ID" value="KAJ2975084.1"/>
    <property type="molecule type" value="Genomic_DNA"/>
</dbReference>
<gene>
    <name evidence="1" type="ORF">NUW58_g8457</name>
</gene>
<proteinExistence type="predicted"/>
<protein>
    <submittedName>
        <fullName evidence="1">Uncharacterized protein</fullName>
    </submittedName>
</protein>
<sequence length="125" mass="14352">MEYPLEKKEGWETLLMIRRRLKHRRSDGPYHNAVGDIVYDPPPAQALAKYEHTEYSGPSPRQRAENLSDKSRAYFGLSVLHGWKNPNEYHTKLEEALLCAASMILPPGLGLRYLEGQWSSPTQFP</sequence>
<reference evidence="1" key="1">
    <citation type="submission" date="2022-10" db="EMBL/GenBank/DDBJ databases">
        <title>Genome Sequence of Xylaria curta.</title>
        <authorList>
            <person name="Buettner E."/>
        </authorList>
    </citation>
    <scope>NUCLEOTIDE SEQUENCE</scope>
    <source>
        <strain evidence="1">Babe10</strain>
    </source>
</reference>
<keyword evidence="2" id="KW-1185">Reference proteome</keyword>
<name>A0ACC1N9G1_9PEZI</name>
<comment type="caution">
    <text evidence="1">The sequence shown here is derived from an EMBL/GenBank/DDBJ whole genome shotgun (WGS) entry which is preliminary data.</text>
</comment>
<organism evidence="1 2">
    <name type="scientific">Xylaria curta</name>
    <dbReference type="NCBI Taxonomy" id="42375"/>
    <lineage>
        <taxon>Eukaryota</taxon>
        <taxon>Fungi</taxon>
        <taxon>Dikarya</taxon>
        <taxon>Ascomycota</taxon>
        <taxon>Pezizomycotina</taxon>
        <taxon>Sordariomycetes</taxon>
        <taxon>Xylariomycetidae</taxon>
        <taxon>Xylariales</taxon>
        <taxon>Xylariaceae</taxon>
        <taxon>Xylaria</taxon>
    </lineage>
</organism>